<dbReference type="RefSeq" id="WP_062154654.1">
    <property type="nucleotide sequence ID" value="NZ_CP012373.2"/>
</dbReference>
<dbReference type="NCBIfam" id="TIGR02532">
    <property type="entry name" value="IV_pilin_GFxxxE"/>
    <property type="match status" value="1"/>
</dbReference>
<protein>
    <submittedName>
        <fullName evidence="3">Prepilin-type N-terminal cleavage/methylation domain-containing protein</fullName>
    </submittedName>
</protein>
<dbReference type="GO" id="GO:0015627">
    <property type="term" value="C:type II protein secretion system complex"/>
    <property type="evidence" value="ECO:0007669"/>
    <property type="project" value="InterPro"/>
</dbReference>
<evidence type="ECO:0000256" key="1">
    <source>
        <dbReference type="ARBA" id="ARBA00022481"/>
    </source>
</evidence>
<dbReference type="OrthoDB" id="7067387at2"/>
<feature type="transmembrane region" description="Helical" evidence="2">
    <location>
        <begin position="14"/>
        <end position="35"/>
    </location>
</feature>
<dbReference type="EMBL" id="CP018889">
    <property type="protein sequence ID" value="AUI68628.1"/>
    <property type="molecule type" value="Genomic_DNA"/>
</dbReference>
<dbReference type="Gene3D" id="3.30.700.10">
    <property type="entry name" value="Glycoprotein, Type 4 Pilin"/>
    <property type="match status" value="1"/>
</dbReference>
<dbReference type="InterPro" id="IPR045584">
    <property type="entry name" value="Pilin-like"/>
</dbReference>
<keyword evidence="2" id="KW-1133">Transmembrane helix</keyword>
<dbReference type="Pfam" id="PF16732">
    <property type="entry name" value="ComP_DUS"/>
    <property type="match status" value="1"/>
</dbReference>
<dbReference type="GO" id="GO:0043683">
    <property type="term" value="P:type IV pilus assembly"/>
    <property type="evidence" value="ECO:0007669"/>
    <property type="project" value="InterPro"/>
</dbReference>
<accession>A0A2N9YDR0</accession>
<keyword evidence="1" id="KW-0488">Methylation</keyword>
<dbReference type="SUPFAM" id="SSF54523">
    <property type="entry name" value="Pili subunits"/>
    <property type="match status" value="1"/>
</dbReference>
<evidence type="ECO:0000313" key="3">
    <source>
        <dbReference type="EMBL" id="AUI68628.1"/>
    </source>
</evidence>
<sequence>MKYKTVNGFTLVELMSVVAVIAILSAIAIPSYLSYAEKTRRSDAKVSLVELSQLQESYYSDNNRYAKTMAELFPTIKIADTDVDTKTGKGFGSKTKVPCTVTSTTACSKEGYYEIRLTTGTATNYVLEAKPPTTGAQAKDTKCTSFTLNATGTKGATGTLGTECW</sequence>
<gene>
    <name evidence="3" type="ORF">BLE401_07860</name>
</gene>
<dbReference type="PANTHER" id="PTHR30093:SF47">
    <property type="entry name" value="TYPE IV PILUS NON-CORE MINOR PILIN PILE"/>
    <property type="match status" value="1"/>
</dbReference>
<keyword evidence="2" id="KW-0472">Membrane</keyword>
<dbReference type="InterPro" id="IPR000983">
    <property type="entry name" value="Bac_GSPG_pilin"/>
</dbReference>
<dbReference type="KEGG" id="blep:AL038_16385"/>
<keyword evidence="4" id="KW-1185">Reference proteome</keyword>
<dbReference type="InterPro" id="IPR012902">
    <property type="entry name" value="N_methyl_site"/>
</dbReference>
<dbReference type="Pfam" id="PF07963">
    <property type="entry name" value="N_methyl"/>
    <property type="match status" value="1"/>
</dbReference>
<keyword evidence="2" id="KW-0812">Transmembrane</keyword>
<reference evidence="4" key="1">
    <citation type="submission" date="2016-12" db="EMBL/GenBank/DDBJ databases">
        <title>Complete Genome Sequence of Beggiatoa leptomitiformis D-401.</title>
        <authorList>
            <person name="Fomenkov A."/>
            <person name="Vincze T."/>
            <person name="Grabovich M."/>
            <person name="Anton B.P."/>
            <person name="Dubinina G."/>
            <person name="Orlova M."/>
            <person name="Belousova E."/>
            <person name="Roberts R.J."/>
        </authorList>
    </citation>
    <scope>NUCLEOTIDE SEQUENCE [LARGE SCALE GENOMIC DNA]</scope>
    <source>
        <strain evidence="4">D-401</strain>
    </source>
</reference>
<dbReference type="GO" id="GO:0015628">
    <property type="term" value="P:protein secretion by the type II secretion system"/>
    <property type="evidence" value="ECO:0007669"/>
    <property type="project" value="InterPro"/>
</dbReference>
<dbReference type="PRINTS" id="PR00813">
    <property type="entry name" value="BCTERIALGSPG"/>
</dbReference>
<evidence type="ECO:0000313" key="4">
    <source>
        <dbReference type="Proteomes" id="UP000234271"/>
    </source>
</evidence>
<name>A0A2N9YDR0_9GAMM</name>
<dbReference type="Proteomes" id="UP000234271">
    <property type="component" value="Chromosome"/>
</dbReference>
<proteinExistence type="predicted"/>
<dbReference type="AlphaFoldDB" id="A0A2N9YDR0"/>
<dbReference type="InterPro" id="IPR031982">
    <property type="entry name" value="PilE-like"/>
</dbReference>
<dbReference type="PANTHER" id="PTHR30093">
    <property type="entry name" value="GENERAL SECRETION PATHWAY PROTEIN G"/>
    <property type="match status" value="1"/>
</dbReference>
<evidence type="ECO:0000256" key="2">
    <source>
        <dbReference type="SAM" id="Phobius"/>
    </source>
</evidence>
<dbReference type="STRING" id="288004.AL038_16385"/>
<organism evidence="3 4">
    <name type="scientific">Beggiatoa leptomitoformis</name>
    <dbReference type="NCBI Taxonomy" id="288004"/>
    <lineage>
        <taxon>Bacteria</taxon>
        <taxon>Pseudomonadati</taxon>
        <taxon>Pseudomonadota</taxon>
        <taxon>Gammaproteobacteria</taxon>
        <taxon>Thiotrichales</taxon>
        <taxon>Thiotrichaceae</taxon>
        <taxon>Beggiatoa</taxon>
    </lineage>
</organism>